<sequence>MLQRDLQNGRIPDFAELSLHQPLTPRCLDGKVVSMRAVNGVATTQELVSAVLDAVLREYPHVLCQELNSDSDVKPPRELNPSFYGSYDWHSAVHSHWTLLRSLDLDLTEHQRERVITVLDQHLSSEKLMQEKQFFAGPGGLFFERPYGWAWLAALYSECHRCSTNESDVQISTMAKKWCKALDPLYELLRHRLIEYFSTVLPYPIRTGLHSNSAFSLSLMLQTAKTLKDEELSRCVVRFAEQWFLADKSINWTTEPSGSDFLDPGLEEAALMACILEPQRFASWIETTLVTEEMYRWHPPQFKRSPSEPGSVHLEGLLISRSWCLSSIVDILGPNSKIGNAAQLGLDEHLEQVVGIDVTDGFGRSHWLPTFLTYLNVKLEAHLYF</sequence>
<protein>
    <recommendedName>
        <fullName evidence="3">DUF2891 domain-containing protein</fullName>
    </recommendedName>
</protein>
<keyword evidence="2" id="KW-1185">Reference proteome</keyword>
<organism evidence="1 2">
    <name type="scientific">Ferrithrix thermotolerans DSM 19514</name>
    <dbReference type="NCBI Taxonomy" id="1121881"/>
    <lineage>
        <taxon>Bacteria</taxon>
        <taxon>Bacillati</taxon>
        <taxon>Actinomycetota</taxon>
        <taxon>Acidimicrobiia</taxon>
        <taxon>Acidimicrobiales</taxon>
        <taxon>Acidimicrobiaceae</taxon>
        <taxon>Ferrithrix</taxon>
    </lineage>
</organism>
<name>A0A1M4X6M1_9ACTN</name>
<evidence type="ECO:0000313" key="1">
    <source>
        <dbReference type="EMBL" id="SHE89148.1"/>
    </source>
</evidence>
<evidence type="ECO:0000313" key="2">
    <source>
        <dbReference type="Proteomes" id="UP000184295"/>
    </source>
</evidence>
<evidence type="ECO:0008006" key="3">
    <source>
        <dbReference type="Google" id="ProtNLM"/>
    </source>
</evidence>
<gene>
    <name evidence="1" type="ORF">SAMN02745225_01916</name>
</gene>
<dbReference type="EMBL" id="FQUL01000034">
    <property type="protein sequence ID" value="SHE89148.1"/>
    <property type="molecule type" value="Genomic_DNA"/>
</dbReference>
<reference evidence="2" key="1">
    <citation type="submission" date="2016-11" db="EMBL/GenBank/DDBJ databases">
        <authorList>
            <person name="Varghese N."/>
            <person name="Submissions S."/>
        </authorList>
    </citation>
    <scope>NUCLEOTIDE SEQUENCE [LARGE SCALE GENOMIC DNA]</scope>
    <source>
        <strain evidence="2">DSM 19514</strain>
    </source>
</reference>
<proteinExistence type="predicted"/>
<dbReference type="Proteomes" id="UP000184295">
    <property type="component" value="Unassembled WGS sequence"/>
</dbReference>
<dbReference type="Pfam" id="PF11199">
    <property type="entry name" value="DUF2891"/>
    <property type="match status" value="1"/>
</dbReference>
<accession>A0A1M4X6M1</accession>
<dbReference type="AlphaFoldDB" id="A0A1M4X6M1"/>
<dbReference type="InterPro" id="IPR021365">
    <property type="entry name" value="DUF2891"/>
</dbReference>